<evidence type="ECO:0000313" key="9">
    <source>
        <dbReference type="Proteomes" id="UP000194903"/>
    </source>
</evidence>
<feature type="transmembrane region" description="Helical" evidence="7">
    <location>
        <begin position="91"/>
        <end position="113"/>
    </location>
</feature>
<organism evidence="8 9">
    <name type="scientific">Butyricicoccus porcorum</name>
    <dbReference type="NCBI Taxonomy" id="1945634"/>
    <lineage>
        <taxon>Bacteria</taxon>
        <taxon>Bacillati</taxon>
        <taxon>Bacillota</taxon>
        <taxon>Clostridia</taxon>
        <taxon>Eubacteriales</taxon>
        <taxon>Butyricicoccaceae</taxon>
        <taxon>Butyricicoccus</taxon>
    </lineage>
</organism>
<feature type="transmembrane region" description="Helical" evidence="7">
    <location>
        <begin position="119"/>
        <end position="147"/>
    </location>
</feature>
<dbReference type="RefSeq" id="WP_087020148.1">
    <property type="nucleotide sequence ID" value="NZ_NHOC01000007.1"/>
</dbReference>
<sequence length="212" mass="21423">MVGGAGGSIRGAGRVTAAKLRAEPSFYVFWAVFCLLDSEGVLPVFAGAALVHELGHVFAIYACGGQVEYVRLSACGAVLRQSRPLSDLSDCAIALAGPAAGITAALLLSAVGFPTAAGANVILSAFNCLPLLPLDGGCALAALLALLPPRAAETGQRALVQLSLAGTCMLILGGAALLLHTGRNATVLAAGLFLLGANRSLLHELTNYGMIQ</sequence>
<comment type="similarity">
    <text evidence="2">Belongs to the peptidase M50B family.</text>
</comment>
<feature type="transmembrane region" description="Helical" evidence="7">
    <location>
        <begin position="159"/>
        <end position="179"/>
    </location>
</feature>
<comment type="cofactor">
    <cofactor evidence="1">
        <name>Zn(2+)</name>
        <dbReference type="ChEBI" id="CHEBI:29105"/>
    </cofactor>
</comment>
<evidence type="ECO:0000256" key="1">
    <source>
        <dbReference type="ARBA" id="ARBA00001947"/>
    </source>
</evidence>
<dbReference type="OrthoDB" id="1821213at2"/>
<evidence type="ECO:0000256" key="7">
    <source>
        <dbReference type="SAM" id="Phobius"/>
    </source>
</evidence>
<keyword evidence="3" id="KW-0645">Protease</keyword>
<protein>
    <recommendedName>
        <fullName evidence="10">Peptidase M50 domain-containing protein</fullName>
    </recommendedName>
</protein>
<gene>
    <name evidence="8" type="ORF">CBW42_08800</name>
</gene>
<reference evidence="8 9" key="1">
    <citation type="submission" date="2017-05" db="EMBL/GenBank/DDBJ databases">
        <title>Butyricicoccus porcorum sp. nov. a butyrate-producing bacterium from the swine intestinal tract.</title>
        <authorList>
            <person name="Trachsel J."/>
            <person name="Humphrey S."/>
            <person name="Allen H.K."/>
        </authorList>
    </citation>
    <scope>NUCLEOTIDE SEQUENCE [LARGE SCALE GENOMIC DNA]</scope>
    <source>
        <strain evidence="8">BB10</strain>
    </source>
</reference>
<evidence type="ECO:0000256" key="6">
    <source>
        <dbReference type="ARBA" id="ARBA00023049"/>
    </source>
</evidence>
<evidence type="ECO:0000256" key="4">
    <source>
        <dbReference type="ARBA" id="ARBA00022801"/>
    </source>
</evidence>
<dbReference type="EMBL" id="NHOC01000007">
    <property type="protein sequence ID" value="OUM20148.1"/>
    <property type="molecule type" value="Genomic_DNA"/>
</dbReference>
<evidence type="ECO:0000256" key="3">
    <source>
        <dbReference type="ARBA" id="ARBA00022670"/>
    </source>
</evidence>
<keyword evidence="7" id="KW-1133">Transmembrane helix</keyword>
<dbReference type="AlphaFoldDB" id="A0A252F2V9"/>
<dbReference type="GO" id="GO:0006508">
    <property type="term" value="P:proteolysis"/>
    <property type="evidence" value="ECO:0007669"/>
    <property type="project" value="UniProtKB-KW"/>
</dbReference>
<keyword evidence="9" id="KW-1185">Reference proteome</keyword>
<name>A0A252F2V9_9FIRM</name>
<evidence type="ECO:0000256" key="5">
    <source>
        <dbReference type="ARBA" id="ARBA00022833"/>
    </source>
</evidence>
<dbReference type="Proteomes" id="UP000194903">
    <property type="component" value="Unassembled WGS sequence"/>
</dbReference>
<evidence type="ECO:0000256" key="2">
    <source>
        <dbReference type="ARBA" id="ARBA00007931"/>
    </source>
</evidence>
<keyword evidence="7" id="KW-0472">Membrane</keyword>
<proteinExistence type="inferred from homology"/>
<feature type="transmembrane region" description="Helical" evidence="7">
    <location>
        <begin position="27"/>
        <end position="52"/>
    </location>
</feature>
<comment type="caution">
    <text evidence="8">The sequence shown here is derived from an EMBL/GenBank/DDBJ whole genome shotgun (WGS) entry which is preliminary data.</text>
</comment>
<dbReference type="GO" id="GO:0008237">
    <property type="term" value="F:metallopeptidase activity"/>
    <property type="evidence" value="ECO:0007669"/>
    <property type="project" value="UniProtKB-KW"/>
</dbReference>
<keyword evidence="4" id="KW-0378">Hydrolase</keyword>
<keyword evidence="5" id="KW-0862">Zinc</keyword>
<evidence type="ECO:0000313" key="8">
    <source>
        <dbReference type="EMBL" id="OUM20148.1"/>
    </source>
</evidence>
<keyword evidence="6" id="KW-0482">Metalloprotease</keyword>
<accession>A0A252F2V9</accession>
<dbReference type="PANTHER" id="PTHR39188">
    <property type="entry name" value="MEMBRANE-ASSOCIATED ZINC METALLOPROTEASE M50B"/>
    <property type="match status" value="1"/>
</dbReference>
<keyword evidence="7" id="KW-0812">Transmembrane</keyword>
<evidence type="ECO:0008006" key="10">
    <source>
        <dbReference type="Google" id="ProtNLM"/>
    </source>
</evidence>
<dbReference type="PANTHER" id="PTHR39188:SF3">
    <property type="entry name" value="STAGE IV SPORULATION PROTEIN FB"/>
    <property type="match status" value="1"/>
</dbReference>